<dbReference type="Proteomes" id="UP001557465">
    <property type="component" value="Unassembled WGS sequence"/>
</dbReference>
<evidence type="ECO:0000256" key="1">
    <source>
        <dbReference type="SAM" id="MobiDB-lite"/>
    </source>
</evidence>
<accession>A0ABV3TMX2</accession>
<evidence type="ECO:0008006" key="4">
    <source>
        <dbReference type="Google" id="ProtNLM"/>
    </source>
</evidence>
<evidence type="ECO:0000313" key="3">
    <source>
        <dbReference type="Proteomes" id="UP001557465"/>
    </source>
</evidence>
<sequence length="76" mass="7784">MRHYVSPEVLVQTKAKIVIVGSGAAGTGLVNRLVVAALGRDMGGKITPPPSTPGHSVSLPRAATRSPLIFGSWPPG</sequence>
<proteinExistence type="predicted"/>
<organism evidence="2 3">
    <name type="scientific">Thioclava arctica</name>
    <dbReference type="NCBI Taxonomy" id="3238301"/>
    <lineage>
        <taxon>Bacteria</taxon>
        <taxon>Pseudomonadati</taxon>
        <taxon>Pseudomonadota</taxon>
        <taxon>Alphaproteobacteria</taxon>
        <taxon>Rhodobacterales</taxon>
        <taxon>Paracoccaceae</taxon>
        <taxon>Thioclava</taxon>
    </lineage>
</organism>
<reference evidence="2 3" key="1">
    <citation type="journal article" date="2011" name="Int. J. Syst. Evol. Microbiol.">
        <title>Zhongshania antarctica gen. nov., sp. nov. and Zhongshania guokunii sp. nov., gammaproteobacteria respectively isolated from coastal attached (fast) ice and surface seawater of the Antarctic.</title>
        <authorList>
            <person name="Li H.J."/>
            <person name="Zhang X.Y."/>
            <person name="Chen C.X."/>
            <person name="Zhang Y.J."/>
            <person name="Gao Z.M."/>
            <person name="Yu Y."/>
            <person name="Chen X.L."/>
            <person name="Chen B."/>
            <person name="Zhang Y.Z."/>
        </authorList>
    </citation>
    <scope>NUCLEOTIDE SEQUENCE [LARGE SCALE GENOMIC DNA]</scope>
    <source>
        <strain evidence="2 3">15-R06ZXC-3</strain>
    </source>
</reference>
<evidence type="ECO:0000313" key="2">
    <source>
        <dbReference type="EMBL" id="MEX1662605.1"/>
    </source>
</evidence>
<keyword evidence="3" id="KW-1185">Reference proteome</keyword>
<dbReference type="EMBL" id="JBFRYC010000008">
    <property type="protein sequence ID" value="MEX1662605.1"/>
    <property type="molecule type" value="Genomic_DNA"/>
</dbReference>
<feature type="region of interest" description="Disordered" evidence="1">
    <location>
        <begin position="45"/>
        <end position="76"/>
    </location>
</feature>
<dbReference type="RefSeq" id="WP_368392334.1">
    <property type="nucleotide sequence ID" value="NZ_JBFRYC010000008.1"/>
</dbReference>
<name>A0ABV3TMX2_9RHOB</name>
<comment type="caution">
    <text evidence="2">The sequence shown here is derived from an EMBL/GenBank/DDBJ whole genome shotgun (WGS) entry which is preliminary data.</text>
</comment>
<protein>
    <recommendedName>
        <fullName evidence="4">THIF-type NAD/FAD binding fold domain-containing protein</fullName>
    </recommendedName>
</protein>
<gene>
    <name evidence="2" type="ORF">AB4874_13245</name>
</gene>